<dbReference type="OrthoDB" id="1908649at2759"/>
<feature type="transmembrane region" description="Helical" evidence="1">
    <location>
        <begin position="96"/>
        <end position="121"/>
    </location>
</feature>
<dbReference type="STRING" id="981085.W9QQA4"/>
<keyword evidence="1" id="KW-0472">Membrane</keyword>
<name>W9QQA4_9ROSA</name>
<organism evidence="2 3">
    <name type="scientific">Morus notabilis</name>
    <dbReference type="NCBI Taxonomy" id="981085"/>
    <lineage>
        <taxon>Eukaryota</taxon>
        <taxon>Viridiplantae</taxon>
        <taxon>Streptophyta</taxon>
        <taxon>Embryophyta</taxon>
        <taxon>Tracheophyta</taxon>
        <taxon>Spermatophyta</taxon>
        <taxon>Magnoliopsida</taxon>
        <taxon>eudicotyledons</taxon>
        <taxon>Gunneridae</taxon>
        <taxon>Pentapetalae</taxon>
        <taxon>rosids</taxon>
        <taxon>fabids</taxon>
        <taxon>Rosales</taxon>
        <taxon>Moraceae</taxon>
        <taxon>Moreae</taxon>
        <taxon>Morus</taxon>
    </lineage>
</organism>
<gene>
    <name evidence="2" type="ORF">L484_021860</name>
</gene>
<keyword evidence="1" id="KW-0812">Transmembrane</keyword>
<evidence type="ECO:0000256" key="1">
    <source>
        <dbReference type="SAM" id="Phobius"/>
    </source>
</evidence>
<keyword evidence="3" id="KW-1185">Reference proteome</keyword>
<protein>
    <submittedName>
        <fullName evidence="2">Uncharacterized protein</fullName>
    </submittedName>
</protein>
<proteinExistence type="predicted"/>
<dbReference type="KEGG" id="mnt:21404699"/>
<feature type="transmembrane region" description="Helical" evidence="1">
    <location>
        <begin position="142"/>
        <end position="167"/>
    </location>
</feature>
<accession>W9QQA4</accession>
<dbReference type="eggNOG" id="ENOG502QTXK">
    <property type="taxonomic scope" value="Eukaryota"/>
</dbReference>
<evidence type="ECO:0000313" key="2">
    <source>
        <dbReference type="EMBL" id="EXB37653.1"/>
    </source>
</evidence>
<dbReference type="PANTHER" id="PTHR33133:SF51">
    <property type="entry name" value="THH1_TOM1_TOM3 DOMAIN-CONTAINING PROTEIN"/>
    <property type="match status" value="1"/>
</dbReference>
<feature type="transmembrane region" description="Helical" evidence="1">
    <location>
        <begin position="230"/>
        <end position="250"/>
    </location>
</feature>
<feature type="transmembrane region" description="Helical" evidence="1">
    <location>
        <begin position="266"/>
        <end position="294"/>
    </location>
</feature>
<dbReference type="EMBL" id="KE343643">
    <property type="protein sequence ID" value="EXB37653.1"/>
    <property type="molecule type" value="Genomic_DNA"/>
</dbReference>
<evidence type="ECO:0000313" key="3">
    <source>
        <dbReference type="Proteomes" id="UP000030645"/>
    </source>
</evidence>
<dbReference type="Proteomes" id="UP000030645">
    <property type="component" value="Unassembled WGS sequence"/>
</dbReference>
<dbReference type="PANTHER" id="PTHR33133">
    <property type="entry name" value="OS08G0107100 PROTEIN-RELATED"/>
    <property type="match status" value="1"/>
</dbReference>
<reference evidence="3" key="1">
    <citation type="submission" date="2013-01" db="EMBL/GenBank/DDBJ databases">
        <title>Draft Genome Sequence of a Mulberry Tree, Morus notabilis C.K. Schneid.</title>
        <authorList>
            <person name="He N."/>
            <person name="Zhao S."/>
        </authorList>
    </citation>
    <scope>NUCLEOTIDE SEQUENCE</scope>
</reference>
<dbReference type="AlphaFoldDB" id="W9QQA4"/>
<feature type="transmembrane region" description="Helical" evidence="1">
    <location>
        <begin position="30"/>
        <end position="49"/>
    </location>
</feature>
<feature type="transmembrane region" description="Helical" evidence="1">
    <location>
        <begin position="179"/>
        <end position="209"/>
    </location>
</feature>
<sequence>MDREPEELQFLGAFGIYKEAYKIIFSLRKIFSQITLALILPMSLIFLIHKEISNALFRKILINESNLDQTIVGSPKYNKLSHLISTELITLWLFKVAYFTFLLIFSLLSTSAVVYTIACIYTGKEATFKKVMSVVPKVWKRLMVTFLWTFLAFSAYNIAAVIVLFAALLSVNSTYDADLVIGIVLVIAYLLGFVYLSLIWHLACVVSVLEDIRGIEAMNKSKGLIRGKTGVAMIIFSKLAFSVFVLQFAFQRLVVDGWSLGVVDRVGYGIICLLVLLKLVLFALVIQTVLYFVCKSYHHEGIDKSALSDHLDVYQLGEYVPLKAKDVQLEQFEV</sequence>
<keyword evidence="1" id="KW-1133">Transmembrane helix</keyword>